<protein>
    <submittedName>
        <fullName evidence="1">Uncharacterized protein</fullName>
    </submittedName>
</protein>
<dbReference type="Proteomes" id="UP000814128">
    <property type="component" value="Unassembled WGS sequence"/>
</dbReference>
<evidence type="ECO:0000313" key="2">
    <source>
        <dbReference type="Proteomes" id="UP000814128"/>
    </source>
</evidence>
<sequence length="376" mass="40312">MAHAGSSVSLSISFTNTGKGTYYNFGPYERLKAVSEPTSDGQNGPQPLSPPNIDDLQEPADQCLFIKGIQVGQLTRHEKRKFRRSKIAGQGDRGRGHQDSAAGHGGAGGSSSGTNGDGTSSGNTGSNGNKEENNRSGTNRAIEAGQGPSDGYPGDESANIVSSIQSSIDGENRSDDPGGVSSNTYGDEGSESEELTSDEGNEENDTGDAESYADILPGISTRLKEASISTTRGPNALLINRNRLRMPGHYSDAEIAVVRDHDLRPYWKEIEDGVDLKYVLAQNRPPVLTFVVDSGLLVTNSTYVKGSLSKIDEDLLHARIGSSHVHSDISPPDHSMSILIVFTSMSPRFLGPPIYPTPVNVNIKDREVRYRILVLR</sequence>
<reference evidence="1" key="1">
    <citation type="submission" date="2021-02" db="EMBL/GenBank/DDBJ databases">
        <authorList>
            <consortium name="DOE Joint Genome Institute"/>
            <person name="Ahrendt S."/>
            <person name="Looney B.P."/>
            <person name="Miyauchi S."/>
            <person name="Morin E."/>
            <person name="Drula E."/>
            <person name="Courty P.E."/>
            <person name="Chicoki N."/>
            <person name="Fauchery L."/>
            <person name="Kohler A."/>
            <person name="Kuo A."/>
            <person name="Labutti K."/>
            <person name="Pangilinan J."/>
            <person name="Lipzen A."/>
            <person name="Riley R."/>
            <person name="Andreopoulos W."/>
            <person name="He G."/>
            <person name="Johnson J."/>
            <person name="Barry K.W."/>
            <person name="Grigoriev I.V."/>
            <person name="Nagy L."/>
            <person name="Hibbett D."/>
            <person name="Henrissat B."/>
            <person name="Matheny P.B."/>
            <person name="Labbe J."/>
            <person name="Martin F."/>
        </authorList>
    </citation>
    <scope>NUCLEOTIDE SEQUENCE</scope>
    <source>
        <strain evidence="1">EC-137</strain>
    </source>
</reference>
<accession>A0ACB8Q649</accession>
<organism evidence="1 2">
    <name type="scientific">Vararia minispora EC-137</name>
    <dbReference type="NCBI Taxonomy" id="1314806"/>
    <lineage>
        <taxon>Eukaryota</taxon>
        <taxon>Fungi</taxon>
        <taxon>Dikarya</taxon>
        <taxon>Basidiomycota</taxon>
        <taxon>Agaricomycotina</taxon>
        <taxon>Agaricomycetes</taxon>
        <taxon>Russulales</taxon>
        <taxon>Lachnocladiaceae</taxon>
        <taxon>Vararia</taxon>
    </lineage>
</organism>
<evidence type="ECO:0000313" key="1">
    <source>
        <dbReference type="EMBL" id="KAI0027177.1"/>
    </source>
</evidence>
<reference evidence="1" key="2">
    <citation type="journal article" date="2022" name="New Phytol.">
        <title>Evolutionary transition to the ectomycorrhizal habit in the genomes of a hyperdiverse lineage of mushroom-forming fungi.</title>
        <authorList>
            <person name="Looney B."/>
            <person name="Miyauchi S."/>
            <person name="Morin E."/>
            <person name="Drula E."/>
            <person name="Courty P.E."/>
            <person name="Kohler A."/>
            <person name="Kuo A."/>
            <person name="LaButti K."/>
            <person name="Pangilinan J."/>
            <person name="Lipzen A."/>
            <person name="Riley R."/>
            <person name="Andreopoulos W."/>
            <person name="He G."/>
            <person name="Johnson J."/>
            <person name="Nolan M."/>
            <person name="Tritt A."/>
            <person name="Barry K.W."/>
            <person name="Grigoriev I.V."/>
            <person name="Nagy L.G."/>
            <person name="Hibbett D."/>
            <person name="Henrissat B."/>
            <person name="Matheny P.B."/>
            <person name="Labbe J."/>
            <person name="Martin F.M."/>
        </authorList>
    </citation>
    <scope>NUCLEOTIDE SEQUENCE</scope>
    <source>
        <strain evidence="1">EC-137</strain>
    </source>
</reference>
<dbReference type="EMBL" id="MU273974">
    <property type="protein sequence ID" value="KAI0027177.1"/>
    <property type="molecule type" value="Genomic_DNA"/>
</dbReference>
<proteinExistence type="predicted"/>
<keyword evidence="2" id="KW-1185">Reference proteome</keyword>
<comment type="caution">
    <text evidence="1">The sequence shown here is derived from an EMBL/GenBank/DDBJ whole genome shotgun (WGS) entry which is preliminary data.</text>
</comment>
<name>A0ACB8Q649_9AGAM</name>
<gene>
    <name evidence="1" type="ORF">K488DRAFT_74748</name>
</gene>